<organism evidence="1 2">
    <name type="scientific">Mytilus edulis</name>
    <name type="common">Blue mussel</name>
    <dbReference type="NCBI Taxonomy" id="6550"/>
    <lineage>
        <taxon>Eukaryota</taxon>
        <taxon>Metazoa</taxon>
        <taxon>Spiralia</taxon>
        <taxon>Lophotrochozoa</taxon>
        <taxon>Mollusca</taxon>
        <taxon>Bivalvia</taxon>
        <taxon>Autobranchia</taxon>
        <taxon>Pteriomorphia</taxon>
        <taxon>Mytilida</taxon>
        <taxon>Mytiloidea</taxon>
        <taxon>Mytilidae</taxon>
        <taxon>Mytilinae</taxon>
        <taxon>Mytilus</taxon>
    </lineage>
</organism>
<dbReference type="AlphaFoldDB" id="A0A8S3Q121"/>
<evidence type="ECO:0000313" key="1">
    <source>
        <dbReference type="EMBL" id="CAG2189628.1"/>
    </source>
</evidence>
<accession>A0A8S3Q121</accession>
<dbReference type="Proteomes" id="UP000683360">
    <property type="component" value="Unassembled WGS sequence"/>
</dbReference>
<protein>
    <submittedName>
        <fullName evidence="1">Uncharacterized protein</fullName>
    </submittedName>
</protein>
<evidence type="ECO:0000313" key="2">
    <source>
        <dbReference type="Proteomes" id="UP000683360"/>
    </source>
</evidence>
<sequence>MAASTTNGTSSKDLSHLPDISFAFVEEFIRKHSQSSGKEQMTKGFKYYSEEYVHSVSGKILLKHLYHRRGSSTRPVIKWRKPDSIVVQDYDREDPQRATNGIKSTLYNPIPGNEAINLNDLLVQVKDMDILFDTMVSEHRTEVVQTEFGKFLKEAFSVINKTGK</sequence>
<comment type="caution">
    <text evidence="1">The sequence shown here is derived from an EMBL/GenBank/DDBJ whole genome shotgun (WGS) entry which is preliminary data.</text>
</comment>
<keyword evidence="2" id="KW-1185">Reference proteome</keyword>
<proteinExistence type="predicted"/>
<dbReference type="OrthoDB" id="6136514at2759"/>
<name>A0A8S3Q121_MYTED</name>
<reference evidence="1" key="1">
    <citation type="submission" date="2021-03" db="EMBL/GenBank/DDBJ databases">
        <authorList>
            <person name="Bekaert M."/>
        </authorList>
    </citation>
    <scope>NUCLEOTIDE SEQUENCE</scope>
</reference>
<gene>
    <name evidence="1" type="ORF">MEDL_4975</name>
</gene>
<dbReference type="EMBL" id="CAJPWZ010000298">
    <property type="protein sequence ID" value="CAG2189628.1"/>
    <property type="molecule type" value="Genomic_DNA"/>
</dbReference>